<feature type="transmembrane region" description="Helical" evidence="1">
    <location>
        <begin position="394"/>
        <end position="413"/>
    </location>
</feature>
<evidence type="ECO:0000259" key="3">
    <source>
        <dbReference type="Pfam" id="PF00326"/>
    </source>
</evidence>
<evidence type="ECO:0000313" key="5">
    <source>
        <dbReference type="Proteomes" id="UP000185663"/>
    </source>
</evidence>
<keyword evidence="1" id="KW-0472">Membrane</keyword>
<dbReference type="RefSeq" id="WP_083372101.1">
    <property type="nucleotide sequence ID" value="NZ_LT629776.1"/>
</dbReference>
<dbReference type="EMBL" id="LT629776">
    <property type="protein sequence ID" value="SDS39900.1"/>
    <property type="molecule type" value="Genomic_DNA"/>
</dbReference>
<dbReference type="PANTHER" id="PTHR43265">
    <property type="entry name" value="ESTERASE ESTD"/>
    <property type="match status" value="1"/>
</dbReference>
<feature type="transmembrane region" description="Helical" evidence="1">
    <location>
        <begin position="352"/>
        <end position="374"/>
    </location>
</feature>
<evidence type="ECO:0000313" key="4">
    <source>
        <dbReference type="EMBL" id="SDS39900.1"/>
    </source>
</evidence>
<protein>
    <submittedName>
        <fullName evidence="4">Alpha/beta hydrolase family protein</fullName>
    </submittedName>
</protein>
<keyword evidence="1" id="KW-0812">Transmembrane</keyword>
<proteinExistence type="predicted"/>
<dbReference type="Proteomes" id="UP000185663">
    <property type="component" value="Chromosome I"/>
</dbReference>
<accession>A0A1H1RVZ0</accession>
<dbReference type="InterPro" id="IPR029058">
    <property type="entry name" value="AB_hydrolase_fold"/>
</dbReference>
<feature type="chain" id="PRO_5009259380" evidence="2">
    <location>
        <begin position="24"/>
        <end position="513"/>
    </location>
</feature>
<keyword evidence="2" id="KW-0732">Signal</keyword>
<feature type="transmembrane region" description="Helical" evidence="1">
    <location>
        <begin position="484"/>
        <end position="508"/>
    </location>
</feature>
<keyword evidence="5" id="KW-1185">Reference proteome</keyword>
<dbReference type="SUPFAM" id="SSF53474">
    <property type="entry name" value="alpha/beta-Hydrolases"/>
    <property type="match status" value="1"/>
</dbReference>
<organism evidence="4 5">
    <name type="scientific">Paraoerskovia marina</name>
    <dbReference type="NCBI Taxonomy" id="545619"/>
    <lineage>
        <taxon>Bacteria</taxon>
        <taxon>Bacillati</taxon>
        <taxon>Actinomycetota</taxon>
        <taxon>Actinomycetes</taxon>
        <taxon>Micrococcales</taxon>
        <taxon>Cellulomonadaceae</taxon>
        <taxon>Paraoerskovia</taxon>
    </lineage>
</organism>
<dbReference type="InterPro" id="IPR053145">
    <property type="entry name" value="AB_hydrolase_Est10"/>
</dbReference>
<feature type="domain" description="Peptidase S9 prolyl oligopeptidase catalytic" evidence="3">
    <location>
        <begin position="140"/>
        <end position="314"/>
    </location>
</feature>
<sequence length="513" mass="54026">MIFRTVATTAALALLLAVVGSVAGPQWDPEPIDEHVQPATADTTIGASEGTTPVRTYEVEETSVVVQLDGAEVDGVIREPVDGPDSMRGVVFVHGAGTGDSATAFAATATRLASAGIVTLVPSKRLDTYSTRHRDYVAMADDYSRSVDLLRTWPGVEPDGVGVYGESEGGWIAPVMAAEDPDLAFTVLASSPVVKPREQGAFAADAYLRNTGVPEQIYRAIPRAVGMVLPGGGFEYVDFDVRPYQRQMTQPVLMVYGTADASMPVEQGPVEVADDLAVAGNSDLTVRYYEDADHGIRVDGEVSGDFSRDLAAWVGGLPQTADAPPHVAGAQPDQQYLASAVPTPRWLASGELLLVLVVLGFGLVLLGPAIWVVYRIARGRAARPQLSAGLRGPLWGVGAGAVATFVALIVYVVEIARLALDYERNAVVVQGGWIGVRVLGIVTLVAGAILINRIAALRSTGAVEDRVGRSVEIRDGAPMAAGPVGYVVLWSTLAGSVLLLVLEAYWGVYQLGI</sequence>
<dbReference type="InterPro" id="IPR001375">
    <property type="entry name" value="Peptidase_S9_cat"/>
</dbReference>
<name>A0A1H1RVZ0_9CELL</name>
<dbReference type="STRING" id="545619.SAMN04489860_1462"/>
<keyword evidence="1" id="KW-1133">Transmembrane helix</keyword>
<feature type="signal peptide" evidence="2">
    <location>
        <begin position="1"/>
        <end position="23"/>
    </location>
</feature>
<dbReference type="Pfam" id="PF00326">
    <property type="entry name" value="Peptidase_S9"/>
    <property type="match status" value="1"/>
</dbReference>
<dbReference type="OrthoDB" id="9765647at2"/>
<dbReference type="eggNOG" id="COG1506">
    <property type="taxonomic scope" value="Bacteria"/>
</dbReference>
<dbReference type="GO" id="GO:0052689">
    <property type="term" value="F:carboxylic ester hydrolase activity"/>
    <property type="evidence" value="ECO:0007669"/>
    <property type="project" value="TreeGrafter"/>
</dbReference>
<dbReference type="AlphaFoldDB" id="A0A1H1RVZ0"/>
<dbReference type="GO" id="GO:0008236">
    <property type="term" value="F:serine-type peptidase activity"/>
    <property type="evidence" value="ECO:0007669"/>
    <property type="project" value="InterPro"/>
</dbReference>
<keyword evidence="4" id="KW-0378">Hydrolase</keyword>
<evidence type="ECO:0000256" key="1">
    <source>
        <dbReference type="SAM" id="Phobius"/>
    </source>
</evidence>
<dbReference type="GO" id="GO:0006508">
    <property type="term" value="P:proteolysis"/>
    <property type="evidence" value="ECO:0007669"/>
    <property type="project" value="InterPro"/>
</dbReference>
<dbReference type="Gene3D" id="3.40.50.1820">
    <property type="entry name" value="alpha/beta hydrolase"/>
    <property type="match status" value="1"/>
</dbReference>
<reference evidence="5" key="1">
    <citation type="submission" date="2016-10" db="EMBL/GenBank/DDBJ databases">
        <authorList>
            <person name="Varghese N."/>
            <person name="Submissions S."/>
        </authorList>
    </citation>
    <scope>NUCLEOTIDE SEQUENCE [LARGE SCALE GENOMIC DNA]</scope>
    <source>
        <strain evidence="5">DSM 22126</strain>
    </source>
</reference>
<dbReference type="PANTHER" id="PTHR43265:SF1">
    <property type="entry name" value="ESTERASE ESTD"/>
    <property type="match status" value="1"/>
</dbReference>
<evidence type="ECO:0000256" key="2">
    <source>
        <dbReference type="SAM" id="SignalP"/>
    </source>
</evidence>
<gene>
    <name evidence="4" type="ORF">SAMN04489860_1462</name>
</gene>
<feature type="transmembrane region" description="Helical" evidence="1">
    <location>
        <begin position="433"/>
        <end position="451"/>
    </location>
</feature>